<dbReference type="SUPFAM" id="SSF48452">
    <property type="entry name" value="TPR-like"/>
    <property type="match status" value="2"/>
</dbReference>
<dbReference type="GO" id="GO:0005737">
    <property type="term" value="C:cytoplasm"/>
    <property type="evidence" value="ECO:0007669"/>
    <property type="project" value="TreeGrafter"/>
</dbReference>
<organism evidence="5 6">
    <name type="scientific">Rubrivivax albus</name>
    <dbReference type="NCBI Taxonomy" id="2499835"/>
    <lineage>
        <taxon>Bacteria</taxon>
        <taxon>Pseudomonadati</taxon>
        <taxon>Pseudomonadota</taxon>
        <taxon>Betaproteobacteria</taxon>
        <taxon>Burkholderiales</taxon>
        <taxon>Sphaerotilaceae</taxon>
        <taxon>Rubrivivax</taxon>
    </lineage>
</organism>
<feature type="compositionally biased region" description="Low complexity" evidence="3">
    <location>
        <begin position="9"/>
        <end position="21"/>
    </location>
</feature>
<keyword evidence="1" id="KW-0547">Nucleotide-binding</keyword>
<dbReference type="Gene3D" id="1.10.10.10">
    <property type="entry name" value="Winged helix-like DNA-binding domain superfamily/Winged helix DNA-binding domain"/>
    <property type="match status" value="1"/>
</dbReference>
<dbReference type="SUPFAM" id="SSF52540">
    <property type="entry name" value="P-loop containing nucleoside triphosphate hydrolases"/>
    <property type="match status" value="1"/>
</dbReference>
<dbReference type="GO" id="GO:0005524">
    <property type="term" value="F:ATP binding"/>
    <property type="evidence" value="ECO:0007669"/>
    <property type="project" value="UniProtKB-KW"/>
</dbReference>
<keyword evidence="2" id="KW-0067">ATP-binding</keyword>
<keyword evidence="6" id="KW-1185">Reference proteome</keyword>
<dbReference type="InterPro" id="IPR005158">
    <property type="entry name" value="BTAD"/>
</dbReference>
<dbReference type="InterPro" id="IPR027417">
    <property type="entry name" value="P-loop_NTPase"/>
</dbReference>
<comment type="caution">
    <text evidence="5">The sequence shown here is derived from an EMBL/GenBank/DDBJ whole genome shotgun (WGS) entry which is preliminary data.</text>
</comment>
<dbReference type="Proteomes" id="UP000288178">
    <property type="component" value="Unassembled WGS sequence"/>
</dbReference>
<dbReference type="SMART" id="SM00028">
    <property type="entry name" value="TPR"/>
    <property type="match status" value="4"/>
</dbReference>
<evidence type="ECO:0000256" key="1">
    <source>
        <dbReference type="ARBA" id="ARBA00022741"/>
    </source>
</evidence>
<dbReference type="Pfam" id="PF03704">
    <property type="entry name" value="BTAD"/>
    <property type="match status" value="1"/>
</dbReference>
<dbReference type="InterPro" id="IPR011990">
    <property type="entry name" value="TPR-like_helical_dom_sf"/>
</dbReference>
<proteinExistence type="predicted"/>
<dbReference type="AlphaFoldDB" id="A0A3S2TQ24"/>
<sequence>MSANDAAMTPRTAGSAPSASTGARADAALGTATFELHLLGTPQVIGPSGAVHAVSRKVLCLLAYVSLEGPSSRERLAGLFWADLDHGTARRNLRRELHRLREAGLEDMLADAGDRVALRSVVVTDVGRFEEALAQGDLAAALRLYGGPLLDGRHGRDADLLASWVTSWRERLAQRFREAVEAQVSLHEAAGHWREALVCQLRLLEVDLPQEAHVRAAMRLHARLGEREAALKLFERCRRQLGQELGLRPMPETLCLAEDIRVGSRHEATPPAPSPAAPRLPGALPLVGRDGLLRRLAASLAGGRTVWLVGEAGVGKTRLAAEAVAVRGPSWTLQARPGDAQVPYAPAIRALRAAPGGPGALELPAWAASVLAHLLPELGTSGAALDTDADRARLQAALALALRQTWPASLATVVLDDWHLADRASQDFWVGRPDAGPWPGQASAGLALLVIARDADTSVAQRDALLRAQRAGQAETIDVPPLDAGATRELLGWMVPDQAARAGEGFAGRLQRATGGNPFFILETLRQWPTGTVGHGQDDALPLPPTVRDAILARLDRLDAATRRLLEAASLTGLPFRLEDLDGTTALSALEAVQAVEQACDQRVLVAGGDGLLSFAHDLVAQTLAEGLGAERRRLLHRRLAQALERQGGTPARLAQHLEAAGEAQRALQARLAAADAAAAVSAHDDALTHLTAALAQASSAADRLTVQMRRARLLQRASRNAEADAAFDAAEEAALAAGDGAGAVAVALSRAEHQACSNRGDAALATVDGLLDDDLLAPLQQGEALEVRADVFMRQGRLAEAADALRAALAALPPGPTAVRGRVLTALGRAALYQGAFAEASGWLDKAVRVQTVLGAQEPLARALFMRGAALLHLGRFDEAVAVLERARTHAAQVGSVPVQRGALLNLVKIHTQRGEVDRAVACLDEGEALSPLYESLEAEGAFLQARYYCRALRGEVGAALAMIPAVLAHADRCTELYWQVGARQLVVDLLLLTGDLTRAGELLTDAERLCDGDRDGHHRPLVVAKRAWWTLLQGDPAAAVAQLAALGPCQDMAMLEAQDVRRHVEAAALLALGDATGALAAVTAPDQASTEESKALQWAARVRAEAAAGGVTAPTAAAVSALLAAEARLPALEALALRQAWAAGCSAGQGQGAVDVEARRQALVASLGDAWGQRSPAGVLAAGPVLAR</sequence>
<dbReference type="Pfam" id="PF13181">
    <property type="entry name" value="TPR_8"/>
    <property type="match status" value="1"/>
</dbReference>
<dbReference type="GO" id="GO:0004016">
    <property type="term" value="F:adenylate cyclase activity"/>
    <property type="evidence" value="ECO:0007669"/>
    <property type="project" value="TreeGrafter"/>
</dbReference>
<evidence type="ECO:0000256" key="3">
    <source>
        <dbReference type="SAM" id="MobiDB-lite"/>
    </source>
</evidence>
<evidence type="ECO:0000256" key="2">
    <source>
        <dbReference type="ARBA" id="ARBA00022840"/>
    </source>
</evidence>
<accession>A0A3S2TQ24</accession>
<evidence type="ECO:0000313" key="6">
    <source>
        <dbReference type="Proteomes" id="UP000288178"/>
    </source>
</evidence>
<feature type="domain" description="Bacterial transcriptional activator" evidence="4">
    <location>
        <begin position="124"/>
        <end position="261"/>
    </location>
</feature>
<dbReference type="EMBL" id="SACT01000001">
    <property type="protein sequence ID" value="RVT54116.1"/>
    <property type="molecule type" value="Genomic_DNA"/>
</dbReference>
<gene>
    <name evidence="5" type="ORF">ENE75_04435</name>
</gene>
<dbReference type="PANTHER" id="PTHR16305">
    <property type="entry name" value="TESTICULAR SOLUBLE ADENYLYL CYCLASE"/>
    <property type="match status" value="1"/>
</dbReference>
<protein>
    <recommendedName>
        <fullName evidence="4">Bacterial transcriptional activator domain-containing protein</fullName>
    </recommendedName>
</protein>
<dbReference type="Gene3D" id="1.25.40.10">
    <property type="entry name" value="Tetratricopeptide repeat domain"/>
    <property type="match status" value="2"/>
</dbReference>
<evidence type="ECO:0000259" key="4">
    <source>
        <dbReference type="SMART" id="SM01043"/>
    </source>
</evidence>
<evidence type="ECO:0000313" key="5">
    <source>
        <dbReference type="EMBL" id="RVT54116.1"/>
    </source>
</evidence>
<feature type="region of interest" description="Disordered" evidence="3">
    <location>
        <begin position="1"/>
        <end position="21"/>
    </location>
</feature>
<dbReference type="InterPro" id="IPR019734">
    <property type="entry name" value="TPR_rpt"/>
</dbReference>
<dbReference type="SMART" id="SM01043">
    <property type="entry name" value="BTAD"/>
    <property type="match status" value="1"/>
</dbReference>
<dbReference type="InterPro" id="IPR036388">
    <property type="entry name" value="WH-like_DNA-bd_sf"/>
</dbReference>
<name>A0A3S2TQ24_9BURK</name>
<reference evidence="5 6" key="1">
    <citation type="submission" date="2019-01" db="EMBL/GenBank/DDBJ databases">
        <authorList>
            <person name="Chen W.-M."/>
        </authorList>
    </citation>
    <scope>NUCLEOTIDE SEQUENCE [LARGE SCALE GENOMIC DNA]</scope>
    <source>
        <strain evidence="5 6">ICH-3</strain>
    </source>
</reference>
<dbReference type="PANTHER" id="PTHR16305:SF35">
    <property type="entry name" value="TRANSCRIPTIONAL ACTIVATOR DOMAIN"/>
    <property type="match status" value="1"/>
</dbReference>